<accession>A0A0G4GK11</accession>
<protein>
    <submittedName>
        <fullName evidence="2">Uncharacterized protein</fullName>
    </submittedName>
</protein>
<feature type="region of interest" description="Disordered" evidence="1">
    <location>
        <begin position="201"/>
        <end position="231"/>
    </location>
</feature>
<proteinExistence type="predicted"/>
<gene>
    <name evidence="2" type="ORF">Cvel_22250</name>
</gene>
<dbReference type="VEuPathDB" id="CryptoDB:Cvel_22250"/>
<feature type="compositionally biased region" description="Pro residues" evidence="1">
    <location>
        <begin position="208"/>
        <end position="220"/>
    </location>
</feature>
<dbReference type="EMBL" id="CDMZ01001290">
    <property type="protein sequence ID" value="CEM30268.1"/>
    <property type="molecule type" value="Genomic_DNA"/>
</dbReference>
<dbReference type="AlphaFoldDB" id="A0A0G4GK11"/>
<reference evidence="2" key="1">
    <citation type="submission" date="2014-11" db="EMBL/GenBank/DDBJ databases">
        <authorList>
            <person name="Otto D Thomas"/>
            <person name="Naeem Raeece"/>
        </authorList>
    </citation>
    <scope>NUCLEOTIDE SEQUENCE</scope>
</reference>
<evidence type="ECO:0000256" key="1">
    <source>
        <dbReference type="SAM" id="MobiDB-lite"/>
    </source>
</evidence>
<organism evidence="2">
    <name type="scientific">Chromera velia CCMP2878</name>
    <dbReference type="NCBI Taxonomy" id="1169474"/>
    <lineage>
        <taxon>Eukaryota</taxon>
        <taxon>Sar</taxon>
        <taxon>Alveolata</taxon>
        <taxon>Colpodellida</taxon>
        <taxon>Chromeraceae</taxon>
        <taxon>Chromera</taxon>
    </lineage>
</organism>
<name>A0A0G4GK11_9ALVE</name>
<evidence type="ECO:0000313" key="2">
    <source>
        <dbReference type="EMBL" id="CEM30268.1"/>
    </source>
</evidence>
<sequence length="244" mass="26769">MALNGEEGAGDVLSPLKGLCTTIRSSQNSTLCTEFLLSSKWQPEKNGILLEVTDCINGVWQTLMTEETLHSLQKETGIQTQNVIQFVRLIRLALDKQKGGDVTFASSLSPSSSSSSGRSSVSGSLLLDYPVGSLVVSKRIRMDLASCPDSSPPGVFANRLNEVTIRAIRCIKETADGWKAAHDCEKARADDQETQVRRLRTQATRLSPAPPPPPPPPPRPRSGHVRPMWKPVKMRLRGREVKQM</sequence>